<organism evidence="1 2">
    <name type="scientific">Cytospora mali</name>
    <name type="common">Apple Valsa canker fungus</name>
    <name type="synonym">Valsa mali</name>
    <dbReference type="NCBI Taxonomy" id="578113"/>
    <lineage>
        <taxon>Eukaryota</taxon>
        <taxon>Fungi</taxon>
        <taxon>Dikarya</taxon>
        <taxon>Ascomycota</taxon>
        <taxon>Pezizomycotina</taxon>
        <taxon>Sordariomycetes</taxon>
        <taxon>Sordariomycetidae</taxon>
        <taxon>Diaporthales</taxon>
        <taxon>Cytosporaceae</taxon>
        <taxon>Cytospora</taxon>
    </lineage>
</organism>
<evidence type="ECO:0000313" key="1">
    <source>
        <dbReference type="EMBL" id="KUI64634.1"/>
    </source>
</evidence>
<reference evidence="1" key="1">
    <citation type="submission" date="2014-12" db="EMBL/GenBank/DDBJ databases">
        <title>Genome Sequence of Valsa Canker Pathogens Uncovers a Specific Adaption of Colonization on Woody Bark.</title>
        <authorList>
            <person name="Yin Z."/>
            <person name="Liu H."/>
            <person name="Gao X."/>
            <person name="Li Z."/>
            <person name="Song N."/>
            <person name="Ke X."/>
            <person name="Dai Q."/>
            <person name="Wu Y."/>
            <person name="Sun Y."/>
            <person name="Xu J.-R."/>
            <person name="Kang Z.K."/>
            <person name="Wang L."/>
            <person name="Huang L."/>
        </authorList>
    </citation>
    <scope>NUCLEOTIDE SEQUENCE [LARGE SCALE GENOMIC DNA]</scope>
    <source>
        <strain evidence="1">03-8</strain>
    </source>
</reference>
<protein>
    <submittedName>
        <fullName evidence="1">Uncharacterized protein</fullName>
    </submittedName>
</protein>
<evidence type="ECO:0000313" key="2">
    <source>
        <dbReference type="Proteomes" id="UP000078559"/>
    </source>
</evidence>
<proteinExistence type="predicted"/>
<gene>
    <name evidence="1" type="ORF">VM1G_00213</name>
</gene>
<dbReference type="AlphaFoldDB" id="A0A194VKF3"/>
<dbReference type="EMBL" id="CM003098">
    <property type="protein sequence ID" value="KUI64634.1"/>
    <property type="molecule type" value="Genomic_DNA"/>
</dbReference>
<sequence length="159" mass="17071">MSNVALSKSHSAPVNSSSISSISVTLPCLMSCLSWRILYVALQTSNPGSRSWSIEPTCLRISIRSSGIGSSFCMHDIMVFCASINNILTPAGVRNCPAPLRRARAAAPLRCFCQDSMPRARDPPIISKRPSNITDSIVVSLTASPGSRRASLVNRRALP</sequence>
<name>A0A194VKF3_CYTMA</name>
<dbReference type="Proteomes" id="UP000078559">
    <property type="component" value="Chromosome 1"/>
</dbReference>
<accession>A0A194VKF3</accession>
<keyword evidence="2" id="KW-1185">Reference proteome</keyword>